<dbReference type="InterPro" id="IPR036526">
    <property type="entry name" value="C-N_Hydrolase_sf"/>
</dbReference>
<evidence type="ECO:0000259" key="3">
    <source>
        <dbReference type="PROSITE" id="PS50263"/>
    </source>
</evidence>
<organism evidence="4 5">
    <name type="scientific">Ricinus communis</name>
    <name type="common">Castor bean</name>
    <dbReference type="NCBI Taxonomy" id="3988"/>
    <lineage>
        <taxon>Eukaryota</taxon>
        <taxon>Viridiplantae</taxon>
        <taxon>Streptophyta</taxon>
        <taxon>Embryophyta</taxon>
        <taxon>Tracheophyta</taxon>
        <taxon>Spermatophyta</taxon>
        <taxon>Magnoliopsida</taxon>
        <taxon>eudicotyledons</taxon>
        <taxon>Gunneridae</taxon>
        <taxon>Pentapetalae</taxon>
        <taxon>rosids</taxon>
        <taxon>fabids</taxon>
        <taxon>Malpighiales</taxon>
        <taxon>Euphorbiaceae</taxon>
        <taxon>Acalyphoideae</taxon>
        <taxon>Acalypheae</taxon>
        <taxon>Ricinus</taxon>
    </lineage>
</organism>
<dbReference type="GO" id="GO:0000257">
    <property type="term" value="F:nitrilase activity"/>
    <property type="evidence" value="ECO:0000318"/>
    <property type="project" value="GO_Central"/>
</dbReference>
<dbReference type="AlphaFoldDB" id="B9SWZ9"/>
<sequence>MELVEVQVQPSSSNINEPDRQPQRRRSTAGHRPDKRVRIPPICVPAMIHLKQELGLRSDAETIHWLIHQVRPQLIDPPAKATKPPISHRNRPSCTVLDDFALKTDCMEYLNCDKPISYPPLAVTGALIASQRVRATVVQASTVFFDTPATMDKAERLIAGAAAYGSKLVVFPEAFVGGHPRCMKLDAGTTDDDLHKYYASAINVPGAEFGRLAKIAGKYKVHLVIGVVERAGPYLLSTILFFNSVGQYLGEHRKLMLMPSETAMWYSGEKSSPPVYETSIGKVGGLVGWDNKLPLLRTELYAKGIDIYCAPSSDGKEIWKASMIHIALEGGCFILSANQFCRRRDCPVPPGDSDSDISLDAITCPGGSVIVSPSGTILAGPNYQDECLISADLDLVEITRAKTGFSTVGSNLKPNNVDWTANEPTPVLLTSVLEAVPHELSC</sequence>
<accession>B9SWZ9</accession>
<evidence type="ECO:0000313" key="4">
    <source>
        <dbReference type="EMBL" id="EEF31850.1"/>
    </source>
</evidence>
<proteinExistence type="inferred from homology"/>
<evidence type="ECO:0000313" key="5">
    <source>
        <dbReference type="Proteomes" id="UP000008311"/>
    </source>
</evidence>
<dbReference type="eggNOG" id="KOG0805">
    <property type="taxonomic scope" value="Eukaryota"/>
</dbReference>
<dbReference type="EMBL" id="EQ974214">
    <property type="protein sequence ID" value="EEF31850.1"/>
    <property type="molecule type" value="Genomic_DNA"/>
</dbReference>
<dbReference type="Pfam" id="PF00795">
    <property type="entry name" value="CN_hydrolase"/>
    <property type="match status" value="1"/>
</dbReference>
<reference evidence="5" key="1">
    <citation type="journal article" date="2010" name="Nat. Biotechnol.">
        <title>Draft genome sequence of the oilseed species Ricinus communis.</title>
        <authorList>
            <person name="Chan A.P."/>
            <person name="Crabtree J."/>
            <person name="Zhao Q."/>
            <person name="Lorenzi H."/>
            <person name="Orvis J."/>
            <person name="Puiu D."/>
            <person name="Melake-Berhan A."/>
            <person name="Jones K.M."/>
            <person name="Redman J."/>
            <person name="Chen G."/>
            <person name="Cahoon E.B."/>
            <person name="Gedil M."/>
            <person name="Stanke M."/>
            <person name="Haas B.J."/>
            <person name="Wortman J.R."/>
            <person name="Fraser-Liggett C.M."/>
            <person name="Ravel J."/>
            <person name="Rabinowicz P.D."/>
        </authorList>
    </citation>
    <scope>NUCLEOTIDE SEQUENCE [LARGE SCALE GENOMIC DNA]</scope>
    <source>
        <strain evidence="5">cv. Hale</strain>
    </source>
</reference>
<evidence type="ECO:0000256" key="2">
    <source>
        <dbReference type="SAM" id="MobiDB-lite"/>
    </source>
</evidence>
<dbReference type="InterPro" id="IPR003010">
    <property type="entry name" value="C-N_Hydrolase"/>
</dbReference>
<dbReference type="EC" id="3.5.5.1" evidence="4"/>
<dbReference type="SMR" id="B9SWZ9"/>
<gene>
    <name evidence="4" type="ORF">RCOM_1258620</name>
</gene>
<name>B9SWZ9_RICCO</name>
<dbReference type="GO" id="GO:0018822">
    <property type="term" value="F:nitrile hydratase activity"/>
    <property type="evidence" value="ECO:0000318"/>
    <property type="project" value="GO_Central"/>
</dbReference>
<dbReference type="InterPro" id="IPR044149">
    <property type="entry name" value="Nitrilases_CHs"/>
</dbReference>
<dbReference type="InParanoid" id="B9SWZ9"/>
<evidence type="ECO:0000256" key="1">
    <source>
        <dbReference type="ARBA" id="ARBA00008129"/>
    </source>
</evidence>
<dbReference type="SUPFAM" id="SSF56317">
    <property type="entry name" value="Carbon-nitrogen hydrolase"/>
    <property type="match status" value="1"/>
</dbReference>
<feature type="domain" description="CN hydrolase" evidence="3">
    <location>
        <begin position="133"/>
        <end position="395"/>
    </location>
</feature>
<feature type="region of interest" description="Disordered" evidence="2">
    <location>
        <begin position="1"/>
        <end position="36"/>
    </location>
</feature>
<dbReference type="Gene3D" id="3.60.110.10">
    <property type="entry name" value="Carbon-nitrogen hydrolase"/>
    <property type="match status" value="1"/>
</dbReference>
<keyword evidence="4" id="KW-0378">Hydrolase</keyword>
<keyword evidence="5" id="KW-1185">Reference proteome</keyword>
<dbReference type="PROSITE" id="PS50263">
    <property type="entry name" value="CN_HYDROLASE"/>
    <property type="match status" value="1"/>
</dbReference>
<dbReference type="KEGG" id="rcu:8268610"/>
<dbReference type="GO" id="GO:0051410">
    <property type="term" value="P:detoxification of nitrogen compound"/>
    <property type="evidence" value="ECO:0000318"/>
    <property type="project" value="GO_Central"/>
</dbReference>
<dbReference type="PANTHER" id="PTHR46044">
    <property type="entry name" value="NITRILASE"/>
    <property type="match status" value="1"/>
</dbReference>
<protein>
    <submittedName>
        <fullName evidence="4">Nitrilase, putative</fullName>
        <ecNumber evidence="4">3.5.5.1</ecNumber>
    </submittedName>
</protein>
<dbReference type="PANTHER" id="PTHR46044:SF8">
    <property type="entry name" value="BIFUNCTIONAL NITRILASE_NITRILE HYDRATASE NIT4B"/>
    <property type="match status" value="1"/>
</dbReference>
<feature type="compositionally biased region" description="Basic residues" evidence="2">
    <location>
        <begin position="23"/>
        <end position="35"/>
    </location>
</feature>
<dbReference type="STRING" id="3988.B9SWZ9"/>
<dbReference type="Proteomes" id="UP000008311">
    <property type="component" value="Unassembled WGS sequence"/>
</dbReference>
<comment type="similarity">
    <text evidence="1">Belongs to the carbon-nitrogen hydrolase superfamily. Nitrilase family.</text>
</comment>
<dbReference type="OrthoDB" id="10250282at2759"/>